<dbReference type="Proteomes" id="UP000466345">
    <property type="component" value="Unassembled WGS sequence"/>
</dbReference>
<evidence type="ECO:0008006" key="4">
    <source>
        <dbReference type="Google" id="ProtNLM"/>
    </source>
</evidence>
<sequence length="911" mass="92966">MRVNGRWVAREARAGAPLLACLFVLVAVLTSVALAGPVLIDRLSGSALDDRVSRAQAQGELLVTSAVINPYADGGFEAPSGSGSMVPALHKAGEKMRAEAKEPLRGLLRPGPLRVVLPPADVVAGMPGRARAQLSLLYADDAPAKTSYAQGRPPGPPSRGHAVEVAVSTAVRDAFGLTLGQRLTLKPGVEVTFTGFFRLPERADGLPLFRRQPGLAAPLDERISGARVHRALAVTDGSGVEAVQAVAGLDDTLVIWRTGLDLGDGRHGGVDALRGAVGQFGRDAGEGLCPGAASGGRCRIAGNAFEPPMTADDLSPLFAEFAREWDRARALASFAIAGLIAVAFATLVVSAQLAVRRHEAGDRLQRARGATPLGVALARLTQTAPAVLLGAAAGYGVTVGTLGDDVSGGLPLTAAVVVLAGLTLPALTWFTVRERRPVRGGRAAGSGAAGSRRLLAESAVLLLAVAGVAAIRVRDGGASGGDPQLAATPVLLGLATVLILMRLYPLPLRWLACQARRGTVAFIALARVGRTAAGRTPALLVLVLTLATAVFGGLISSTATEGRERAAAWNAGGQAAVIAPTAEPAALSRTPGVRHTVVTRRAEISLARATDGQVRGTTDLIGLDAEALRAAAGDSPPADALLAVERRPYRDGPVTVLPALAFGPLSARLGETLPLTETLAVRIVGELTGTAARDPALGPVTGAEPSGSMLLVDAAAFTDRLDVEESAVLVYGDRLDPVALRAAALTGVGPGARVRVLDEELAALRDDGLLRAVLLVYAAAGVTGVLLALLAVVLELLLSAGERGRTAAYLRTLGLGSGPTAFVHFLEMLPMVIAAVAGGSALGLLLPEILGPALPLGEFTGGPGAGQSTDYGLTVLLAVGLAALIALAVAVETLRGRQRALGSVLRVGETR</sequence>
<feature type="transmembrane region" description="Helical" evidence="1">
    <location>
        <begin position="376"/>
        <end position="397"/>
    </location>
</feature>
<evidence type="ECO:0000313" key="3">
    <source>
        <dbReference type="Proteomes" id="UP000466345"/>
    </source>
</evidence>
<gene>
    <name evidence="2" type="ORF">SRB5_30370</name>
</gene>
<name>A0A7K0CHG1_9ACTN</name>
<organism evidence="2 3">
    <name type="scientific">Streptomyces smaragdinus</name>
    <dbReference type="NCBI Taxonomy" id="2585196"/>
    <lineage>
        <taxon>Bacteria</taxon>
        <taxon>Bacillati</taxon>
        <taxon>Actinomycetota</taxon>
        <taxon>Actinomycetes</taxon>
        <taxon>Kitasatosporales</taxon>
        <taxon>Streptomycetaceae</taxon>
        <taxon>Streptomyces</taxon>
    </lineage>
</organism>
<keyword evidence="1" id="KW-1133">Transmembrane helix</keyword>
<dbReference type="RefSeq" id="WP_153452495.1">
    <property type="nucleotide sequence ID" value="NZ_WEGJ01000009.1"/>
</dbReference>
<comment type="caution">
    <text evidence="2">The sequence shown here is derived from an EMBL/GenBank/DDBJ whole genome shotgun (WGS) entry which is preliminary data.</text>
</comment>
<evidence type="ECO:0000256" key="1">
    <source>
        <dbReference type="SAM" id="Phobius"/>
    </source>
</evidence>
<feature type="transmembrane region" description="Helical" evidence="1">
    <location>
        <begin position="774"/>
        <end position="800"/>
    </location>
</feature>
<keyword evidence="1" id="KW-0812">Transmembrane</keyword>
<feature type="transmembrane region" description="Helical" evidence="1">
    <location>
        <begin position="537"/>
        <end position="555"/>
    </location>
</feature>
<feature type="transmembrane region" description="Helical" evidence="1">
    <location>
        <begin position="453"/>
        <end position="473"/>
    </location>
</feature>
<feature type="transmembrane region" description="Helical" evidence="1">
    <location>
        <begin position="821"/>
        <end position="846"/>
    </location>
</feature>
<feature type="transmembrane region" description="Helical" evidence="1">
    <location>
        <begin position="331"/>
        <end position="355"/>
    </location>
</feature>
<dbReference type="OrthoDB" id="3929441at2"/>
<keyword evidence="1" id="KW-0472">Membrane</keyword>
<dbReference type="EMBL" id="WEGJ01000009">
    <property type="protein sequence ID" value="MQY12898.1"/>
    <property type="molecule type" value="Genomic_DNA"/>
</dbReference>
<reference evidence="2 3" key="1">
    <citation type="submission" date="2019-10" db="EMBL/GenBank/DDBJ databases">
        <title>Streptomyces smaragdinus sp. nov. and Streptomyces fabii sp. nov., isolated from the gut of fungus growing-termite Macrotermes natalensis.</title>
        <authorList>
            <person name="Schwitalla J."/>
            <person name="Benndorf R."/>
            <person name="Martin K."/>
            <person name="De Beer W."/>
            <person name="Kaster A.-K."/>
            <person name="Vollmers J."/>
            <person name="Poulsen M."/>
            <person name="Beemelmanns C."/>
        </authorList>
    </citation>
    <scope>NUCLEOTIDE SEQUENCE [LARGE SCALE GENOMIC DNA]</scope>
    <source>
        <strain evidence="2 3">RB5</strain>
    </source>
</reference>
<dbReference type="AlphaFoldDB" id="A0A7K0CHG1"/>
<feature type="transmembrane region" description="Helical" evidence="1">
    <location>
        <begin position="409"/>
        <end position="432"/>
    </location>
</feature>
<keyword evidence="3" id="KW-1185">Reference proteome</keyword>
<protein>
    <recommendedName>
        <fullName evidence="4">ABC transport system permease protein</fullName>
    </recommendedName>
</protein>
<evidence type="ECO:0000313" key="2">
    <source>
        <dbReference type="EMBL" id="MQY12898.1"/>
    </source>
</evidence>
<accession>A0A7K0CHG1</accession>
<feature type="transmembrane region" description="Helical" evidence="1">
    <location>
        <begin position="485"/>
        <end position="504"/>
    </location>
</feature>
<feature type="transmembrane region" description="Helical" evidence="1">
    <location>
        <begin position="871"/>
        <end position="891"/>
    </location>
</feature>
<proteinExistence type="predicted"/>